<name>A0A1G9VJW0_9BACT</name>
<proteinExistence type="predicted"/>
<sequence>MFIPLSRQNRRTLLLTSLLQQSGVPKQSEGSYDPLKHARQVLIGSNSGSAVAHMVSWHESFHAFLNASTCHGNAMVFAGALAAAAYEGFESLVGRMIDISLVTHETYATVSAIATANRGTIDARLLASYPDYQPLLKSFTDLFPSDFQPVLSVMALAACARAAMQTPIYDTLLAQPCDTWPSIDLGAVDKPDERFALLMTSATIERAIAAMKDVLRDAGGQYVLIADQYLDAITARQVWLSSDTDFLDQISTAGFDVFAEVLHQSTGHDCQFNGQKNRLADLIVKVESFAGDRLQRQFWMPDSRQEDEVSLFTDFRNEHLMLSDNPLPATFVNLANNPDSITDLFVFEINGQRYCQFVAMPSDKARVLYEPIDGKELLTQSTLIVGLRRRWAPPGADPRIEFLVLGQETAPAVFKRLLNAAVEPCIVCSLTLLNYTNWLSKWLRSPDCPANRMCVLIDDDCAALITQHAERGAELHFAYLMARSKPAQDEYTEILCIAASDEPDLIYFTPCSTPFRQSMTEYARRRFTQVHFDNEFIQLWLPVLKRLITHTLREETQFGVRFWD</sequence>
<dbReference type="EMBL" id="FNFO01000021">
    <property type="protein sequence ID" value="SDM72105.1"/>
    <property type="molecule type" value="Genomic_DNA"/>
</dbReference>
<dbReference type="OrthoDB" id="9818203at2"/>
<organism evidence="1 2">
    <name type="scientific">Catalinimonas alkaloidigena</name>
    <dbReference type="NCBI Taxonomy" id="1075417"/>
    <lineage>
        <taxon>Bacteria</taxon>
        <taxon>Pseudomonadati</taxon>
        <taxon>Bacteroidota</taxon>
        <taxon>Cytophagia</taxon>
        <taxon>Cytophagales</taxon>
        <taxon>Catalimonadaceae</taxon>
        <taxon>Catalinimonas</taxon>
    </lineage>
</organism>
<dbReference type="STRING" id="1075417.SAMN05421823_1219"/>
<evidence type="ECO:0000313" key="1">
    <source>
        <dbReference type="EMBL" id="SDM72105.1"/>
    </source>
</evidence>
<dbReference type="RefSeq" id="WP_143017530.1">
    <property type="nucleotide sequence ID" value="NZ_FNFO01000021.1"/>
</dbReference>
<evidence type="ECO:0000313" key="2">
    <source>
        <dbReference type="Proteomes" id="UP000198510"/>
    </source>
</evidence>
<dbReference type="AlphaFoldDB" id="A0A1G9VJW0"/>
<dbReference type="Proteomes" id="UP000198510">
    <property type="component" value="Unassembled WGS sequence"/>
</dbReference>
<gene>
    <name evidence="1" type="ORF">SAMN05421823_1219</name>
</gene>
<protein>
    <submittedName>
        <fullName evidence="1">Uncharacterized protein</fullName>
    </submittedName>
</protein>
<reference evidence="1 2" key="1">
    <citation type="submission" date="2016-10" db="EMBL/GenBank/DDBJ databases">
        <authorList>
            <person name="de Groot N.N."/>
        </authorList>
    </citation>
    <scope>NUCLEOTIDE SEQUENCE [LARGE SCALE GENOMIC DNA]</scope>
    <source>
        <strain evidence="1 2">DSM 25186</strain>
    </source>
</reference>
<accession>A0A1G9VJW0</accession>
<keyword evidence="2" id="KW-1185">Reference proteome</keyword>